<feature type="transmembrane region" description="Helical" evidence="1">
    <location>
        <begin position="62"/>
        <end position="85"/>
    </location>
</feature>
<accession>T0L0G3</accession>
<proteinExistence type="predicted"/>
<reference evidence="3" key="1">
    <citation type="journal article" date="2013" name="Mol. Plant Microbe Interact.">
        <title>Global aspects of pacC regulation of pathogenicity genes in Colletotrichum gloeosporioides as revealed by transcriptome analysis.</title>
        <authorList>
            <person name="Alkan N."/>
            <person name="Meng X."/>
            <person name="Friedlander G."/>
            <person name="Reuveni E."/>
            <person name="Sukno S."/>
            <person name="Sherman A."/>
            <person name="Thon M."/>
            <person name="Fluhr R."/>
            <person name="Prusky D."/>
        </authorList>
    </citation>
    <scope>NUCLEOTIDE SEQUENCE [LARGE SCALE GENOMIC DNA]</scope>
    <source>
        <strain evidence="3">Cg-14</strain>
    </source>
</reference>
<dbReference type="HOGENOM" id="CLU_2072949_0_0_1"/>
<evidence type="ECO:0000313" key="3">
    <source>
        <dbReference type="Proteomes" id="UP000015530"/>
    </source>
</evidence>
<evidence type="ECO:0000256" key="1">
    <source>
        <dbReference type="SAM" id="Phobius"/>
    </source>
</evidence>
<dbReference type="AlphaFoldDB" id="T0L0G3"/>
<comment type="caution">
    <text evidence="2">The sequence shown here is derived from an EMBL/GenBank/DDBJ whole genome shotgun (WGS) entry which is preliminary data.</text>
</comment>
<organism evidence="2 3">
    <name type="scientific">Colletotrichum gloeosporioides (strain Cg-14)</name>
    <name type="common">Anthracnose fungus</name>
    <name type="synonym">Glomerella cingulata</name>
    <dbReference type="NCBI Taxonomy" id="1237896"/>
    <lineage>
        <taxon>Eukaryota</taxon>
        <taxon>Fungi</taxon>
        <taxon>Dikarya</taxon>
        <taxon>Ascomycota</taxon>
        <taxon>Pezizomycotina</taxon>
        <taxon>Sordariomycetes</taxon>
        <taxon>Hypocreomycetidae</taxon>
        <taxon>Glomerellales</taxon>
        <taxon>Glomerellaceae</taxon>
        <taxon>Colletotrichum</taxon>
        <taxon>Colletotrichum gloeosporioides species complex</taxon>
    </lineage>
</organism>
<dbReference type="Proteomes" id="UP000015530">
    <property type="component" value="Unassembled WGS sequence"/>
</dbReference>
<name>T0L0G3_COLGC</name>
<keyword evidence="1" id="KW-0812">Transmembrane</keyword>
<gene>
    <name evidence="2" type="ORF">CGLO_01351</name>
</gene>
<evidence type="ECO:0000313" key="2">
    <source>
        <dbReference type="EMBL" id="EQB58403.1"/>
    </source>
</evidence>
<dbReference type="OrthoDB" id="5096049at2759"/>
<protein>
    <submittedName>
        <fullName evidence="2">Uncharacterized protein</fullName>
    </submittedName>
</protein>
<dbReference type="EMBL" id="AMYD01000301">
    <property type="protein sequence ID" value="EQB58403.1"/>
    <property type="molecule type" value="Genomic_DNA"/>
</dbReference>
<sequence length="118" mass="13290">MGIASTINQIFGPEIGADYRLNTAHLAIATRGYYIQTEIFRIPERFGVFSPGPPRLQAHQGFLFVIQTVLVAIWGVPAAFGFLLLKYTDREFPMTHAAKLFGLMTFKNNWGEEKVRQG</sequence>
<keyword evidence="1" id="KW-1133">Transmembrane helix</keyword>
<keyword evidence="1" id="KW-0472">Membrane</keyword>